<gene>
    <name evidence="1" type="ORF">SAMN04488004_1505</name>
</gene>
<proteinExistence type="predicted"/>
<dbReference type="STRING" id="195913.SAMN04488004_1505"/>
<name>A0A1I4JYV6_9RHOB</name>
<dbReference type="AlphaFoldDB" id="A0A1I4JYV6"/>
<sequence>MSRRTTTSLRPVDKTTVMNELREVLLGNACQILLSSGEAELAEAYLGMSLDEYSLGSMPGGFRNDIAKIDLTRFHIARQIEAAYDFGLQEGDTKARTAFTDDDWNDLEIFSQGAARCSFGGELTPLAIEDSSLRRTFDMMMARIALRQDSSLTIRELALLADIGETAVRTALSADGIRTEGKPACVSVDIAEPWLRRRRGYVPTLEFDSEMITSEIATAIDAFIYRPFRPALISLMDLRGIDTQRLAHDANVDEPWLDALISGADVSCDLDALARLATCLEVGVPLFSGRAVEAILARN</sequence>
<keyword evidence="2" id="KW-1185">Reference proteome</keyword>
<dbReference type="Proteomes" id="UP000199550">
    <property type="component" value="Unassembled WGS sequence"/>
</dbReference>
<organism evidence="1 2">
    <name type="scientific">Loktanella salsilacus</name>
    <dbReference type="NCBI Taxonomy" id="195913"/>
    <lineage>
        <taxon>Bacteria</taxon>
        <taxon>Pseudomonadati</taxon>
        <taxon>Pseudomonadota</taxon>
        <taxon>Alphaproteobacteria</taxon>
        <taxon>Rhodobacterales</taxon>
        <taxon>Roseobacteraceae</taxon>
        <taxon>Loktanella</taxon>
    </lineage>
</organism>
<reference evidence="1 2" key="1">
    <citation type="submission" date="2016-10" db="EMBL/GenBank/DDBJ databases">
        <authorList>
            <person name="de Groot N.N."/>
        </authorList>
    </citation>
    <scope>NUCLEOTIDE SEQUENCE [LARGE SCALE GENOMIC DNA]</scope>
    <source>
        <strain evidence="1 2">DSM 16199</strain>
    </source>
</reference>
<protein>
    <submittedName>
        <fullName evidence="1">Uncharacterized protein</fullName>
    </submittedName>
</protein>
<evidence type="ECO:0000313" key="1">
    <source>
        <dbReference type="EMBL" id="SFL71433.1"/>
    </source>
</evidence>
<evidence type="ECO:0000313" key="2">
    <source>
        <dbReference type="Proteomes" id="UP000199550"/>
    </source>
</evidence>
<dbReference type="EMBL" id="FOTF01000050">
    <property type="protein sequence ID" value="SFL71433.1"/>
    <property type="molecule type" value="Genomic_DNA"/>
</dbReference>
<accession>A0A1I4JYV6</accession>